<feature type="region of interest" description="Disordered" evidence="1">
    <location>
        <begin position="1"/>
        <end position="58"/>
    </location>
</feature>
<evidence type="ECO:0000313" key="3">
    <source>
        <dbReference type="Proteomes" id="UP000005408"/>
    </source>
</evidence>
<name>A0A8W8L724_MAGGI</name>
<protein>
    <submittedName>
        <fullName evidence="2">Uncharacterized protein</fullName>
    </submittedName>
</protein>
<dbReference type="AlphaFoldDB" id="A0A8W8L724"/>
<feature type="compositionally biased region" description="Basic and acidic residues" evidence="1">
    <location>
        <begin position="44"/>
        <end position="58"/>
    </location>
</feature>
<evidence type="ECO:0000256" key="1">
    <source>
        <dbReference type="SAM" id="MobiDB-lite"/>
    </source>
</evidence>
<feature type="compositionally biased region" description="Polar residues" evidence="1">
    <location>
        <begin position="1"/>
        <end position="10"/>
    </location>
</feature>
<dbReference type="EnsemblMetazoa" id="G26771.13">
    <property type="protein sequence ID" value="G26771.13:cds"/>
    <property type="gene ID" value="G26771"/>
</dbReference>
<sequence length="58" mass="6497">MLQGPQNTMGNADDENSCRLTILVPPGDTLNVIKKPSRSGTKRPTREHLRRESKEEPP</sequence>
<dbReference type="Proteomes" id="UP000005408">
    <property type="component" value="Unassembled WGS sequence"/>
</dbReference>
<keyword evidence="3" id="KW-1185">Reference proteome</keyword>
<reference evidence="2" key="1">
    <citation type="submission" date="2022-08" db="UniProtKB">
        <authorList>
            <consortium name="EnsemblMetazoa"/>
        </authorList>
    </citation>
    <scope>IDENTIFICATION</scope>
    <source>
        <strain evidence="2">05x7-T-G4-1.051#20</strain>
    </source>
</reference>
<accession>A0A8W8L724</accession>
<proteinExistence type="predicted"/>
<evidence type="ECO:0000313" key="2">
    <source>
        <dbReference type="EnsemblMetazoa" id="G26771.13:cds"/>
    </source>
</evidence>
<organism evidence="2 3">
    <name type="scientific">Magallana gigas</name>
    <name type="common">Pacific oyster</name>
    <name type="synonym">Crassostrea gigas</name>
    <dbReference type="NCBI Taxonomy" id="29159"/>
    <lineage>
        <taxon>Eukaryota</taxon>
        <taxon>Metazoa</taxon>
        <taxon>Spiralia</taxon>
        <taxon>Lophotrochozoa</taxon>
        <taxon>Mollusca</taxon>
        <taxon>Bivalvia</taxon>
        <taxon>Autobranchia</taxon>
        <taxon>Pteriomorphia</taxon>
        <taxon>Ostreida</taxon>
        <taxon>Ostreoidea</taxon>
        <taxon>Ostreidae</taxon>
        <taxon>Magallana</taxon>
    </lineage>
</organism>